<proteinExistence type="predicted"/>
<dbReference type="Proteomes" id="UP000236950">
    <property type="component" value="Unassembled WGS sequence"/>
</dbReference>
<accession>A0A2S5EJZ7</accession>
<reference evidence="1 2" key="1">
    <citation type="submission" date="2014-01" db="EMBL/GenBank/DDBJ databases">
        <title>Comparative genomics of Petrotoga.</title>
        <authorList>
            <person name="Chow K."/>
            <person name="Charchuk R."/>
            <person name="Nesbo C.L."/>
        </authorList>
    </citation>
    <scope>NUCLEOTIDE SEQUENCE [LARGE SCALE GENOMIC DNA]</scope>
    <source>
        <strain evidence="1 2">DSM 16923</strain>
    </source>
</reference>
<protein>
    <submittedName>
        <fullName evidence="1">Uncharacterized protein</fullName>
    </submittedName>
</protein>
<organism evidence="1 2">
    <name type="scientific">Petrotoga halophila DSM 16923</name>
    <dbReference type="NCBI Taxonomy" id="1122953"/>
    <lineage>
        <taxon>Bacteria</taxon>
        <taxon>Thermotogati</taxon>
        <taxon>Thermotogota</taxon>
        <taxon>Thermotogae</taxon>
        <taxon>Petrotogales</taxon>
        <taxon>Petrotogaceae</taxon>
        <taxon>Petrotoga</taxon>
    </lineage>
</organism>
<evidence type="ECO:0000313" key="2">
    <source>
        <dbReference type="Proteomes" id="UP000236950"/>
    </source>
</evidence>
<keyword evidence="2" id="KW-1185">Reference proteome</keyword>
<sequence length="277" mass="32164">MLDKNPLMIDLDIDQWSRLHNEFLMGVREKKRITVIHEKGTVLNISHSHDESINRPISVVVDPQRDAKELFEANKETTELVIILDRCSVETYYDEVQSVWTAEEDLDNYMFRMYSTLDSYYPGIVTYPSPASRQLGLQWLLPGRPGFIEAKSIINNFVEKSSVVTVAIFEDSTKLWTSLILGFNEKKKVSLITSVKQGLIEKYWRNEYSKISNWVNNNYWKVGLGIYMSKETYQEISQSKDCGYKFKQLCSDNTIIVDPSNNNLDTFIAKYKLHELS</sequence>
<name>A0A2S5EJZ7_9BACT</name>
<comment type="caution">
    <text evidence="1">The sequence shown here is derived from an EMBL/GenBank/DDBJ whole genome shotgun (WGS) entry which is preliminary data.</text>
</comment>
<dbReference type="AlphaFoldDB" id="A0A2S5EJZ7"/>
<evidence type="ECO:0000313" key="1">
    <source>
        <dbReference type="EMBL" id="POZ93378.1"/>
    </source>
</evidence>
<dbReference type="EMBL" id="JALY01000045">
    <property type="protein sequence ID" value="POZ93378.1"/>
    <property type="molecule type" value="Genomic_DNA"/>
</dbReference>
<gene>
    <name evidence="1" type="ORF">AA81_02020</name>
</gene>
<dbReference type="RefSeq" id="WP_103898030.1">
    <property type="nucleotide sequence ID" value="NZ_JALY01000045.1"/>
</dbReference>